<dbReference type="InterPro" id="IPR043736">
    <property type="entry name" value="DUF5681"/>
</dbReference>
<gene>
    <name evidence="3" type="ORF">C1H70_12395</name>
</gene>
<dbReference type="Proteomes" id="UP000235547">
    <property type="component" value="Unassembled WGS sequence"/>
</dbReference>
<dbReference type="OrthoDB" id="4774002at2"/>
<evidence type="ECO:0000313" key="4">
    <source>
        <dbReference type="Proteomes" id="UP000235547"/>
    </source>
</evidence>
<evidence type="ECO:0000313" key="3">
    <source>
        <dbReference type="EMBL" id="PMR79101.1"/>
    </source>
</evidence>
<dbReference type="Pfam" id="PF18932">
    <property type="entry name" value="DUF5681"/>
    <property type="match status" value="1"/>
</dbReference>
<evidence type="ECO:0000256" key="1">
    <source>
        <dbReference type="SAM" id="MobiDB-lite"/>
    </source>
</evidence>
<organism evidence="3 4">
    <name type="scientific">Halomonas urumqiensis</name>
    <dbReference type="NCBI Taxonomy" id="1684789"/>
    <lineage>
        <taxon>Bacteria</taxon>
        <taxon>Pseudomonadati</taxon>
        <taxon>Pseudomonadota</taxon>
        <taxon>Gammaproteobacteria</taxon>
        <taxon>Oceanospirillales</taxon>
        <taxon>Halomonadaceae</taxon>
        <taxon>Halomonas</taxon>
    </lineage>
</organism>
<dbReference type="AlphaFoldDB" id="A0A2N7UFD5"/>
<accession>A0A2N7UFD5</accession>
<sequence>MAERDSKGRFTKGASGNPSGRPRKADELRQLLEGDAEEVARKVLEVARGGDMNACRLVLERLVPAVRPAHACVTFELDEEKPLADQGRQILAAVATGALPPDQGKALLDALAALARVTEIDEIDRRLKAIEEASNVH</sequence>
<dbReference type="RefSeq" id="WP_102588654.1">
    <property type="nucleotide sequence ID" value="NZ_BNAE01000001.1"/>
</dbReference>
<reference evidence="3 4" key="1">
    <citation type="submission" date="2018-01" db="EMBL/GenBank/DDBJ databases">
        <title>Halomonas endophytica sp. nov., isolated from storage liquid in the stems of Populus euphratica.</title>
        <authorList>
            <person name="Chen C."/>
        </authorList>
    </citation>
    <scope>NUCLEOTIDE SEQUENCE [LARGE SCALE GENOMIC DNA]</scope>
    <source>
        <strain evidence="3 4">BZ-SZ-XJ27</strain>
    </source>
</reference>
<keyword evidence="4" id="KW-1185">Reference proteome</keyword>
<name>A0A2N7UFD5_9GAMM</name>
<comment type="caution">
    <text evidence="3">The sequence shown here is derived from an EMBL/GenBank/DDBJ whole genome shotgun (WGS) entry which is preliminary data.</text>
</comment>
<proteinExistence type="predicted"/>
<dbReference type="EMBL" id="PNRG01000029">
    <property type="protein sequence ID" value="PMR79101.1"/>
    <property type="molecule type" value="Genomic_DNA"/>
</dbReference>
<feature type="domain" description="DUF5681" evidence="2">
    <location>
        <begin position="7"/>
        <end position="63"/>
    </location>
</feature>
<feature type="region of interest" description="Disordered" evidence="1">
    <location>
        <begin position="1"/>
        <end position="27"/>
    </location>
</feature>
<evidence type="ECO:0000259" key="2">
    <source>
        <dbReference type="Pfam" id="PF18932"/>
    </source>
</evidence>
<protein>
    <recommendedName>
        <fullName evidence="2">DUF5681 domain-containing protein</fullName>
    </recommendedName>
</protein>